<evidence type="ECO:0000313" key="1">
    <source>
        <dbReference type="EMBL" id="MBK1815541.1"/>
    </source>
</evidence>
<gene>
    <name evidence="1" type="ORF">JIN84_07940</name>
</gene>
<organism evidence="1 2">
    <name type="scientific">Luteolibacter yonseiensis</name>
    <dbReference type="NCBI Taxonomy" id="1144680"/>
    <lineage>
        <taxon>Bacteria</taxon>
        <taxon>Pseudomonadati</taxon>
        <taxon>Verrucomicrobiota</taxon>
        <taxon>Verrucomicrobiia</taxon>
        <taxon>Verrucomicrobiales</taxon>
        <taxon>Verrucomicrobiaceae</taxon>
        <taxon>Luteolibacter</taxon>
    </lineage>
</organism>
<sequence length="817" mass="90096">MRCLPIILPTLLLSFIPLEIGAQYAPAGDDPRQHRMRFCGFGGNGELLDALSAMWPNLDYCRAYDRDKVPDMAALSSETRERSMQFSLQAAGPVVAEGYLDRQGAWALDFLNRKPPELGFGHPAADYCHPATIAAIKENIDTAITKVGAKSFTMVDFVWPWVGGQWGYSESCFKAYRAALDGTDGGLRIKESGSNRTISFWDYFAELSGLRFTPADLGMKTWKEYEPVRPNLVGDRPTDSQKRNQFVYRGLIHWCWLKYAQEAGAHAKSLGGELQASLNPENMANGTDLLTWGRLRDTGAAWWEQWGSPMNAITGYHTYRYFSEPYRGNKRLGLIGETAAAGGHPDSGFGPARPHYWDPNSNHAITWAISAAGQFDDREEDYIWASPEETFDPAGPHADCWRGEVRAMDGFWQYALDSPSRPVAPILSIVNRSILHETDNSEQSVRQKFSLAPALVDLHIDFEQACFPLGDNMLAGRKILLFAPWDYPRDVLPSLRRWLLEDPARILVTHSFVPTRPCKGLDGKPNPTVDEPDAAKELGLQGIGTTSVSEGKIDLIDPGWTARFAIPAGTHLKLDRPLTSSPGTVLLKLDEHPLVSLIESQGGGSVIYLNFTPPERHAGADTDTSRLYLAVMEMIAGKNGIKAQAKGSADWACARYDVAGGHTYFLLDRRRVEVERFTEETSSMDPASKLSLELEPDTRYLIHDQLAETVASRKTNAGGGLELFLSGRSLKLLHVTRQIDQPQLLFTNCEKSGPVGNRSLPASLLAHRAGKAIVSGIPAGSQIYLDGKPAASIDTALADCKTVMIPKGGHRLEIRKD</sequence>
<name>A0A934VB43_9BACT</name>
<dbReference type="RefSeq" id="WP_200350505.1">
    <property type="nucleotide sequence ID" value="NZ_BAABHZ010000008.1"/>
</dbReference>
<dbReference type="Proteomes" id="UP000600139">
    <property type="component" value="Unassembled WGS sequence"/>
</dbReference>
<comment type="caution">
    <text evidence="1">The sequence shown here is derived from an EMBL/GenBank/DDBJ whole genome shotgun (WGS) entry which is preliminary data.</text>
</comment>
<dbReference type="AlphaFoldDB" id="A0A934VB43"/>
<protein>
    <submittedName>
        <fullName evidence="1">Uncharacterized protein</fullName>
    </submittedName>
</protein>
<keyword evidence="2" id="KW-1185">Reference proteome</keyword>
<accession>A0A934VB43</accession>
<dbReference type="EMBL" id="JAENIK010000009">
    <property type="protein sequence ID" value="MBK1815541.1"/>
    <property type="molecule type" value="Genomic_DNA"/>
</dbReference>
<reference evidence="1" key="1">
    <citation type="submission" date="2021-01" db="EMBL/GenBank/DDBJ databases">
        <title>Modified the classification status of verrucomicrobia.</title>
        <authorList>
            <person name="Feng X."/>
        </authorList>
    </citation>
    <scope>NUCLEOTIDE SEQUENCE</scope>
    <source>
        <strain evidence="1">JCM 18052</strain>
    </source>
</reference>
<evidence type="ECO:0000313" key="2">
    <source>
        <dbReference type="Proteomes" id="UP000600139"/>
    </source>
</evidence>
<proteinExistence type="predicted"/>